<dbReference type="GO" id="GO:0016787">
    <property type="term" value="F:hydrolase activity"/>
    <property type="evidence" value="ECO:0007669"/>
    <property type="project" value="UniProtKB-KW"/>
</dbReference>
<dbReference type="Gene3D" id="3.20.20.140">
    <property type="entry name" value="Metal-dependent hydrolases"/>
    <property type="match status" value="1"/>
</dbReference>
<dbReference type="InterPro" id="IPR032466">
    <property type="entry name" value="Metal_Hydrolase"/>
</dbReference>
<dbReference type="AlphaFoldDB" id="A0A9X2GZB1"/>
<dbReference type="Pfam" id="PF04909">
    <property type="entry name" value="Amidohydro_2"/>
    <property type="match status" value="1"/>
</dbReference>
<sequence length="293" mass="31981">MTEIIDAHQHVWNLERAEYAWLTPEAGVLHRTIEMREVLPEFAAAGVTGTVLVQAADNDDETDHMFEVAAQSAADGTPVVRGIVGYVPLHDPARAAERLAELRRRPLFCGVRNLIQDRSDPHWLRRPDVDESLGLLASAGVPFDVVGVLPEHLEAVLEISARHPQLDLVIDHLNKPPIGVDDAFGTGAWQPWASLIAAVAENPRVHAKVSGLYAATGDPAGWTVDAVRPVLDHALDAFGADRLMYGGDWPVSLIAGGYTRVWRGMSQLFDELGDAERADILLGTARRFYSLAD</sequence>
<dbReference type="EMBL" id="JAMZDY010000001">
    <property type="protein sequence ID" value="MCP2369708.1"/>
    <property type="molecule type" value="Genomic_DNA"/>
</dbReference>
<evidence type="ECO:0000259" key="2">
    <source>
        <dbReference type="Pfam" id="PF04909"/>
    </source>
</evidence>
<evidence type="ECO:0000313" key="3">
    <source>
        <dbReference type="EMBL" id="MCP2369708.1"/>
    </source>
</evidence>
<dbReference type="PANTHER" id="PTHR43569:SF2">
    <property type="entry name" value="AMIDOHYDROLASE-RELATED DOMAIN-CONTAINING PROTEIN"/>
    <property type="match status" value="1"/>
</dbReference>
<dbReference type="OrthoDB" id="5450317at2"/>
<keyword evidence="4" id="KW-1185">Reference proteome</keyword>
<keyword evidence="3" id="KW-0378">Hydrolase</keyword>
<gene>
    <name evidence="3" type="ORF">BJ978_000384</name>
</gene>
<dbReference type="Proteomes" id="UP001139722">
    <property type="component" value="Unassembled WGS sequence"/>
</dbReference>
<dbReference type="InterPro" id="IPR052350">
    <property type="entry name" value="Metallo-dep_Lactonases"/>
</dbReference>
<accession>A0A9X2GZB1</accession>
<dbReference type="RefSeq" id="WP_156998943.1">
    <property type="nucleotide sequence ID" value="NZ_BAAANU010000002.1"/>
</dbReference>
<dbReference type="SUPFAM" id="SSF51556">
    <property type="entry name" value="Metallo-dependent hydrolases"/>
    <property type="match status" value="1"/>
</dbReference>
<reference evidence="3" key="1">
    <citation type="submission" date="2022-06" db="EMBL/GenBank/DDBJ databases">
        <title>Sequencing the genomes of 1000 actinobacteria strains.</title>
        <authorList>
            <person name="Klenk H.-P."/>
        </authorList>
    </citation>
    <scope>NUCLEOTIDE SEQUENCE</scope>
    <source>
        <strain evidence="3">DSM 22016</strain>
    </source>
</reference>
<feature type="domain" description="Amidohydrolase-related" evidence="2">
    <location>
        <begin position="5"/>
        <end position="290"/>
    </location>
</feature>
<evidence type="ECO:0000313" key="4">
    <source>
        <dbReference type="Proteomes" id="UP001139722"/>
    </source>
</evidence>
<comment type="similarity">
    <text evidence="1">Belongs to the metallo-dependent hydrolases superfamily.</text>
</comment>
<comment type="caution">
    <text evidence="3">The sequence shown here is derived from an EMBL/GenBank/DDBJ whole genome shotgun (WGS) entry which is preliminary data.</text>
</comment>
<dbReference type="PANTHER" id="PTHR43569">
    <property type="entry name" value="AMIDOHYDROLASE"/>
    <property type="match status" value="1"/>
</dbReference>
<dbReference type="InterPro" id="IPR006680">
    <property type="entry name" value="Amidohydro-rel"/>
</dbReference>
<name>A0A9X2GZB1_9MICO</name>
<protein>
    <submittedName>
        <fullName evidence="3">L-fuconolactonase</fullName>
        <ecNumber evidence="3">3.1.1.-</ecNumber>
    </submittedName>
</protein>
<dbReference type="EC" id="3.1.1.-" evidence="3"/>
<proteinExistence type="inferred from homology"/>
<evidence type="ECO:0000256" key="1">
    <source>
        <dbReference type="ARBA" id="ARBA00038310"/>
    </source>
</evidence>
<organism evidence="3 4">
    <name type="scientific">Agromyces terreus</name>
    <dbReference type="NCBI Taxonomy" id="424795"/>
    <lineage>
        <taxon>Bacteria</taxon>
        <taxon>Bacillati</taxon>
        <taxon>Actinomycetota</taxon>
        <taxon>Actinomycetes</taxon>
        <taxon>Micrococcales</taxon>
        <taxon>Microbacteriaceae</taxon>
        <taxon>Agromyces</taxon>
    </lineage>
</organism>